<sequence>MTAPEEIHNVSQSQFSVSRHFGGCTYMGQSYIYDAGQDRLIRRDVYLARLKEGKAEANALRNAERTRWTEAQKHLF</sequence>
<name>A0A2T5PGK0_ECTOL</name>
<dbReference type="RefSeq" id="WP_108234960.1">
    <property type="nucleotide sequence ID" value="NZ_QASO01000129.1"/>
</dbReference>
<proteinExistence type="predicted"/>
<keyword evidence="2" id="KW-1185">Reference proteome</keyword>
<evidence type="ECO:0000313" key="2">
    <source>
        <dbReference type="Proteomes" id="UP000244052"/>
    </source>
</evidence>
<dbReference type="Proteomes" id="UP000244052">
    <property type="component" value="Unassembled WGS sequence"/>
</dbReference>
<comment type="caution">
    <text evidence="1">The sequence shown here is derived from an EMBL/GenBank/DDBJ whole genome shotgun (WGS) entry which is preliminary data.</text>
</comment>
<protein>
    <submittedName>
        <fullName evidence="1">Uncharacterized protein</fullName>
    </submittedName>
</protein>
<gene>
    <name evidence="1" type="ORF">DBO86_23015</name>
</gene>
<dbReference type="AlphaFoldDB" id="A0A2T5PGK0"/>
<reference evidence="1 2" key="1">
    <citation type="submission" date="2018-04" db="EMBL/GenBank/DDBJ databases">
        <title>Pseudomonas sp. nov., isolated from mangrove soil.</title>
        <authorList>
            <person name="Chen C."/>
        </authorList>
    </citation>
    <scope>NUCLEOTIDE SEQUENCE [LARGE SCALE GENOMIC DNA]</scope>
    <source>
        <strain evidence="1 2">JCM 14246</strain>
    </source>
</reference>
<accession>A0A2T5PGK0</accession>
<dbReference type="EMBL" id="QASO01000129">
    <property type="protein sequence ID" value="PTU76870.1"/>
    <property type="molecule type" value="Genomic_DNA"/>
</dbReference>
<organism evidence="1 2">
    <name type="scientific">Ectopseudomonas oleovorans</name>
    <name type="common">Pseudomonas oleovorans</name>
    <dbReference type="NCBI Taxonomy" id="301"/>
    <lineage>
        <taxon>Bacteria</taxon>
        <taxon>Pseudomonadati</taxon>
        <taxon>Pseudomonadota</taxon>
        <taxon>Gammaproteobacteria</taxon>
        <taxon>Pseudomonadales</taxon>
        <taxon>Pseudomonadaceae</taxon>
        <taxon>Ectopseudomonas</taxon>
    </lineage>
</organism>
<evidence type="ECO:0000313" key="1">
    <source>
        <dbReference type="EMBL" id="PTU76870.1"/>
    </source>
</evidence>